<dbReference type="GO" id="GO:0034599">
    <property type="term" value="P:cellular response to oxidative stress"/>
    <property type="evidence" value="ECO:0007669"/>
    <property type="project" value="TreeGrafter"/>
</dbReference>
<keyword evidence="3 13" id="KW-0575">Peroxidase</keyword>
<dbReference type="Pfam" id="PF00578">
    <property type="entry name" value="AhpC-TSA"/>
    <property type="match status" value="1"/>
</dbReference>
<evidence type="ECO:0000256" key="2">
    <source>
        <dbReference type="ARBA" id="ARBA00013017"/>
    </source>
</evidence>
<evidence type="ECO:0000256" key="4">
    <source>
        <dbReference type="ARBA" id="ARBA00022862"/>
    </source>
</evidence>
<dbReference type="EMBL" id="JACCBI010000001">
    <property type="protein sequence ID" value="NYD65522.1"/>
    <property type="molecule type" value="Genomic_DNA"/>
</dbReference>
<keyword evidence="7" id="KW-0676">Redox-active center</keyword>
<protein>
    <recommendedName>
        <fullName evidence="2">thioredoxin-dependent peroxiredoxin</fullName>
        <ecNumber evidence="2">1.11.1.24</ecNumber>
    </recommendedName>
    <alternativeName>
        <fullName evidence="10">Bacterioferritin comigratory protein</fullName>
    </alternativeName>
    <alternativeName>
        <fullName evidence="8">Thioredoxin peroxidase</fullName>
    </alternativeName>
</protein>
<sequence>MAASPAIGSIAPDFTLPGTVLKDGRPVRGEYTLSAHRGHPLLLVFYPGDETPGCTAQLCEYSSGLGSLSALGAEVWAVSRQDVVSHEHFARKEGLELPLLADETGSVVSAYGVSLAGVGTRRSEFLIDADGVVRWKRVGILGVHWSSVDALHDQLALVSP</sequence>
<comment type="caution">
    <text evidence="14">The sequence shown here is derived from an EMBL/GenBank/DDBJ whole genome shotgun (WGS) entry which is preliminary data.</text>
</comment>
<dbReference type="InterPro" id="IPR000866">
    <property type="entry name" value="AhpC/TSA"/>
</dbReference>
<dbReference type="PROSITE" id="PS51352">
    <property type="entry name" value="THIOREDOXIN_2"/>
    <property type="match status" value="1"/>
</dbReference>
<evidence type="ECO:0000256" key="8">
    <source>
        <dbReference type="ARBA" id="ARBA00032824"/>
    </source>
</evidence>
<dbReference type="GO" id="GO:0045454">
    <property type="term" value="P:cell redox homeostasis"/>
    <property type="evidence" value="ECO:0007669"/>
    <property type="project" value="TreeGrafter"/>
</dbReference>
<dbReference type="AlphaFoldDB" id="A0A4Q2M1X8"/>
<organism evidence="14 15">
    <name type="scientific">Agromyces atrinae</name>
    <dbReference type="NCBI Taxonomy" id="592376"/>
    <lineage>
        <taxon>Bacteria</taxon>
        <taxon>Bacillati</taxon>
        <taxon>Actinomycetota</taxon>
        <taxon>Actinomycetes</taxon>
        <taxon>Micrococcales</taxon>
        <taxon>Microbacteriaceae</taxon>
        <taxon>Agromyces</taxon>
    </lineage>
</organism>
<dbReference type="Gene3D" id="3.40.30.10">
    <property type="entry name" value="Glutaredoxin"/>
    <property type="match status" value="1"/>
</dbReference>
<dbReference type="InterPro" id="IPR050924">
    <property type="entry name" value="Peroxiredoxin_BCP/PrxQ"/>
</dbReference>
<dbReference type="EMBL" id="SDPM01000007">
    <property type="protein sequence ID" value="RXZ85749.1"/>
    <property type="molecule type" value="Genomic_DNA"/>
</dbReference>
<dbReference type="SUPFAM" id="SSF52833">
    <property type="entry name" value="Thioredoxin-like"/>
    <property type="match status" value="1"/>
</dbReference>
<name>A0A4Q2M1X8_9MICO</name>
<evidence type="ECO:0000313" key="13">
    <source>
        <dbReference type="EMBL" id="NYD65522.1"/>
    </source>
</evidence>
<keyword evidence="15" id="KW-1185">Reference proteome</keyword>
<accession>A0A4Q2M1X8</accession>
<comment type="similarity">
    <text evidence="9">Belongs to the peroxiredoxin family. BCP/PrxQ subfamily.</text>
</comment>
<reference evidence="13 16" key="2">
    <citation type="submission" date="2020-07" db="EMBL/GenBank/DDBJ databases">
        <title>Sequencing the genomes of 1000 actinobacteria strains.</title>
        <authorList>
            <person name="Klenk H.-P."/>
        </authorList>
    </citation>
    <scope>NUCLEOTIDE SEQUENCE [LARGE SCALE GENOMIC DNA]</scope>
    <source>
        <strain evidence="13 16">DSM 23870</strain>
    </source>
</reference>
<dbReference type="RefSeq" id="WP_129175931.1">
    <property type="nucleotide sequence ID" value="NZ_JACCBI010000001.1"/>
</dbReference>
<dbReference type="GO" id="GO:0005737">
    <property type="term" value="C:cytoplasm"/>
    <property type="evidence" value="ECO:0007669"/>
    <property type="project" value="TreeGrafter"/>
</dbReference>
<evidence type="ECO:0000256" key="3">
    <source>
        <dbReference type="ARBA" id="ARBA00022559"/>
    </source>
</evidence>
<comment type="function">
    <text evidence="1">Thiol-specific peroxidase that catalyzes the reduction of hydrogen peroxide and organic hydroperoxides to water and alcohols, respectively. Plays a role in cell protection against oxidative stress by detoxifying peroxides and as sensor of hydrogen peroxide-mediated signaling events.</text>
</comment>
<evidence type="ECO:0000256" key="5">
    <source>
        <dbReference type="ARBA" id="ARBA00023002"/>
    </source>
</evidence>
<evidence type="ECO:0000313" key="14">
    <source>
        <dbReference type="EMBL" id="RXZ85749.1"/>
    </source>
</evidence>
<feature type="domain" description="Thioredoxin" evidence="12">
    <location>
        <begin position="5"/>
        <end position="160"/>
    </location>
</feature>
<evidence type="ECO:0000313" key="16">
    <source>
        <dbReference type="Proteomes" id="UP000581087"/>
    </source>
</evidence>
<dbReference type="GO" id="GO:0008379">
    <property type="term" value="F:thioredoxin peroxidase activity"/>
    <property type="evidence" value="ECO:0007669"/>
    <property type="project" value="TreeGrafter"/>
</dbReference>
<dbReference type="PANTHER" id="PTHR42801">
    <property type="entry name" value="THIOREDOXIN-DEPENDENT PEROXIDE REDUCTASE"/>
    <property type="match status" value="1"/>
</dbReference>
<dbReference type="OrthoDB" id="9812811at2"/>
<dbReference type="InterPro" id="IPR036249">
    <property type="entry name" value="Thioredoxin-like_sf"/>
</dbReference>
<evidence type="ECO:0000256" key="1">
    <source>
        <dbReference type="ARBA" id="ARBA00003330"/>
    </source>
</evidence>
<proteinExistence type="inferred from homology"/>
<evidence type="ECO:0000256" key="6">
    <source>
        <dbReference type="ARBA" id="ARBA00023157"/>
    </source>
</evidence>
<gene>
    <name evidence="13" type="ORF">BJ972_000041</name>
    <name evidence="14" type="ORF">ESP50_13195</name>
</gene>
<evidence type="ECO:0000256" key="7">
    <source>
        <dbReference type="ARBA" id="ARBA00023284"/>
    </source>
</evidence>
<evidence type="ECO:0000256" key="9">
    <source>
        <dbReference type="ARBA" id="ARBA00038489"/>
    </source>
</evidence>
<dbReference type="CDD" id="cd03017">
    <property type="entry name" value="PRX_BCP"/>
    <property type="match status" value="1"/>
</dbReference>
<keyword evidence="6" id="KW-1015">Disulfide bond</keyword>
<dbReference type="InterPro" id="IPR013766">
    <property type="entry name" value="Thioredoxin_domain"/>
</dbReference>
<dbReference type="Proteomes" id="UP000581087">
    <property type="component" value="Unassembled WGS sequence"/>
</dbReference>
<evidence type="ECO:0000256" key="11">
    <source>
        <dbReference type="ARBA" id="ARBA00049091"/>
    </source>
</evidence>
<dbReference type="Proteomes" id="UP000292686">
    <property type="component" value="Unassembled WGS sequence"/>
</dbReference>
<keyword evidence="4" id="KW-0049">Antioxidant</keyword>
<dbReference type="PANTHER" id="PTHR42801:SF4">
    <property type="entry name" value="AHPC_TSA FAMILY PROTEIN"/>
    <property type="match status" value="1"/>
</dbReference>
<evidence type="ECO:0000259" key="12">
    <source>
        <dbReference type="PROSITE" id="PS51352"/>
    </source>
</evidence>
<keyword evidence="5 13" id="KW-0560">Oxidoreductase</keyword>
<evidence type="ECO:0000256" key="10">
    <source>
        <dbReference type="ARBA" id="ARBA00041373"/>
    </source>
</evidence>
<comment type="catalytic activity">
    <reaction evidence="11">
        <text>a hydroperoxide + [thioredoxin]-dithiol = an alcohol + [thioredoxin]-disulfide + H2O</text>
        <dbReference type="Rhea" id="RHEA:62620"/>
        <dbReference type="Rhea" id="RHEA-COMP:10698"/>
        <dbReference type="Rhea" id="RHEA-COMP:10700"/>
        <dbReference type="ChEBI" id="CHEBI:15377"/>
        <dbReference type="ChEBI" id="CHEBI:29950"/>
        <dbReference type="ChEBI" id="CHEBI:30879"/>
        <dbReference type="ChEBI" id="CHEBI:35924"/>
        <dbReference type="ChEBI" id="CHEBI:50058"/>
        <dbReference type="EC" id="1.11.1.24"/>
    </reaction>
</comment>
<reference evidence="14 15" key="1">
    <citation type="submission" date="2019-01" db="EMBL/GenBank/DDBJ databases">
        <title>Agromyces.</title>
        <authorList>
            <person name="Li J."/>
        </authorList>
    </citation>
    <scope>NUCLEOTIDE SEQUENCE [LARGE SCALE GENOMIC DNA]</scope>
    <source>
        <strain evidence="14 15">DSM 23870</strain>
    </source>
</reference>
<dbReference type="EC" id="1.11.1.24" evidence="2"/>
<evidence type="ECO:0000313" key="15">
    <source>
        <dbReference type="Proteomes" id="UP000292686"/>
    </source>
</evidence>